<dbReference type="GO" id="GO:0006427">
    <property type="term" value="P:histidyl-tRNA aminoacylation"/>
    <property type="evidence" value="ECO:0007669"/>
    <property type="project" value="UniProtKB-UniRule"/>
</dbReference>
<dbReference type="CDD" id="cd00859">
    <property type="entry name" value="HisRS_anticodon"/>
    <property type="match status" value="1"/>
</dbReference>
<evidence type="ECO:0000256" key="3">
    <source>
        <dbReference type="ARBA" id="ARBA00022598"/>
    </source>
</evidence>
<dbReference type="SUPFAM" id="SSF55681">
    <property type="entry name" value="Class II aaRS and biotin synthetases"/>
    <property type="match status" value="1"/>
</dbReference>
<dbReference type="PROSITE" id="PS50862">
    <property type="entry name" value="AA_TRNA_LIGASE_II"/>
    <property type="match status" value="1"/>
</dbReference>
<comment type="subcellular location">
    <subcellularLocation>
        <location evidence="9">Cytoplasm</location>
    </subcellularLocation>
</comment>
<evidence type="ECO:0000256" key="4">
    <source>
        <dbReference type="ARBA" id="ARBA00022741"/>
    </source>
</evidence>
<dbReference type="InterPro" id="IPR041715">
    <property type="entry name" value="HisRS-like_core"/>
</dbReference>
<evidence type="ECO:0000259" key="11">
    <source>
        <dbReference type="PROSITE" id="PS50862"/>
    </source>
</evidence>
<feature type="binding site" evidence="10">
    <location>
        <position position="144"/>
    </location>
    <ligand>
        <name>L-histidine</name>
        <dbReference type="ChEBI" id="CHEBI:57595"/>
    </ligand>
</feature>
<evidence type="ECO:0000256" key="8">
    <source>
        <dbReference type="ARBA" id="ARBA00047639"/>
    </source>
</evidence>
<dbReference type="Gene3D" id="3.40.50.800">
    <property type="entry name" value="Anticodon-binding domain"/>
    <property type="match status" value="1"/>
</dbReference>
<keyword evidence="6 9" id="KW-0648">Protein biosynthesis</keyword>
<gene>
    <name evidence="9" type="primary">hisS</name>
    <name evidence="12" type="ORF">CRP01_37760</name>
</gene>
<dbReference type="InterPro" id="IPR004154">
    <property type="entry name" value="Anticodon-bd"/>
</dbReference>
<dbReference type="InterPro" id="IPR015807">
    <property type="entry name" value="His-tRNA-ligase"/>
</dbReference>
<dbReference type="PIRSF" id="PIRSF001549">
    <property type="entry name" value="His-tRNA_synth"/>
    <property type="match status" value="1"/>
</dbReference>
<dbReference type="CDD" id="cd00773">
    <property type="entry name" value="HisRS-like_core"/>
    <property type="match status" value="1"/>
</dbReference>
<evidence type="ECO:0000313" key="13">
    <source>
        <dbReference type="Proteomes" id="UP000223913"/>
    </source>
</evidence>
<keyword evidence="7 9" id="KW-0030">Aminoacyl-tRNA synthetase</keyword>
<evidence type="ECO:0000256" key="9">
    <source>
        <dbReference type="HAMAP-Rule" id="MF_00127"/>
    </source>
</evidence>
<proteinExistence type="inferred from homology"/>
<dbReference type="Pfam" id="PF13393">
    <property type="entry name" value="tRNA-synt_His"/>
    <property type="match status" value="2"/>
</dbReference>
<comment type="similarity">
    <text evidence="1 9">Belongs to the class-II aminoacyl-tRNA synthetase family.</text>
</comment>
<feature type="binding site" evidence="10">
    <location>
        <begin position="291"/>
        <end position="292"/>
    </location>
    <ligand>
        <name>L-histidine</name>
        <dbReference type="ChEBI" id="CHEBI:57595"/>
    </ligand>
</feature>
<dbReference type="NCBIfam" id="TIGR00442">
    <property type="entry name" value="hisS"/>
    <property type="match status" value="1"/>
</dbReference>
<comment type="subunit">
    <text evidence="2 9">Homodimer.</text>
</comment>
<dbReference type="InterPro" id="IPR004516">
    <property type="entry name" value="HisRS/HisZ"/>
</dbReference>
<dbReference type="InterPro" id="IPR036621">
    <property type="entry name" value="Anticodon-bd_dom_sf"/>
</dbReference>
<feature type="binding site" evidence="10">
    <location>
        <position position="148"/>
    </location>
    <ligand>
        <name>L-histidine</name>
        <dbReference type="ChEBI" id="CHEBI:57595"/>
    </ligand>
</feature>
<keyword evidence="5 9" id="KW-0067">ATP-binding</keyword>
<keyword evidence="3 9" id="KW-0436">Ligase</keyword>
<evidence type="ECO:0000313" key="12">
    <source>
        <dbReference type="EMBL" id="PHN01309.1"/>
    </source>
</evidence>
<evidence type="ECO:0000256" key="10">
    <source>
        <dbReference type="PIRSR" id="PIRSR001549-1"/>
    </source>
</evidence>
<evidence type="ECO:0000256" key="1">
    <source>
        <dbReference type="ARBA" id="ARBA00008226"/>
    </source>
</evidence>
<feature type="binding site" evidence="10">
    <location>
        <begin position="100"/>
        <end position="102"/>
    </location>
    <ligand>
        <name>L-histidine</name>
        <dbReference type="ChEBI" id="CHEBI:57595"/>
    </ligand>
</feature>
<dbReference type="GO" id="GO:0004821">
    <property type="term" value="F:histidine-tRNA ligase activity"/>
    <property type="evidence" value="ECO:0007669"/>
    <property type="project" value="UniProtKB-UniRule"/>
</dbReference>
<dbReference type="Gene3D" id="3.30.930.10">
    <property type="entry name" value="Bira Bifunctional Protein, Domain 2"/>
    <property type="match status" value="1"/>
</dbReference>
<dbReference type="OrthoDB" id="9800814at2"/>
<dbReference type="PANTHER" id="PTHR11476">
    <property type="entry name" value="HISTIDYL-TRNA SYNTHETASE"/>
    <property type="match status" value="1"/>
</dbReference>
<reference evidence="12 13" key="1">
    <citation type="submission" date="2017-10" db="EMBL/GenBank/DDBJ databases">
        <title>The draft genome sequence of Lewinella nigricans NBRC 102662.</title>
        <authorList>
            <person name="Wang K."/>
        </authorList>
    </citation>
    <scope>NUCLEOTIDE SEQUENCE [LARGE SCALE GENOMIC DNA]</scope>
    <source>
        <strain evidence="12 13">NBRC 102662</strain>
    </source>
</reference>
<keyword evidence="9" id="KW-0963">Cytoplasm</keyword>
<dbReference type="GO" id="GO:0005737">
    <property type="term" value="C:cytoplasm"/>
    <property type="evidence" value="ECO:0007669"/>
    <property type="project" value="UniProtKB-SubCell"/>
</dbReference>
<feature type="domain" description="Aminoacyl-transfer RNA synthetases class-II family profile" evidence="11">
    <location>
        <begin position="1"/>
        <end position="395"/>
    </location>
</feature>
<dbReference type="HAMAP" id="MF_00127">
    <property type="entry name" value="His_tRNA_synth"/>
    <property type="match status" value="1"/>
</dbReference>
<feature type="binding site" evidence="10">
    <location>
        <position position="287"/>
    </location>
    <ligand>
        <name>L-histidine</name>
        <dbReference type="ChEBI" id="CHEBI:57595"/>
    </ligand>
</feature>
<dbReference type="InterPro" id="IPR006195">
    <property type="entry name" value="aa-tRNA-synth_II"/>
</dbReference>
<feature type="binding site" evidence="10">
    <location>
        <position position="130"/>
    </location>
    <ligand>
        <name>L-histidine</name>
        <dbReference type="ChEBI" id="CHEBI:57595"/>
    </ligand>
</feature>
<keyword evidence="13" id="KW-1185">Reference proteome</keyword>
<dbReference type="EC" id="6.1.1.21" evidence="9"/>
<accession>A0A2D0MZI9</accession>
<keyword evidence="4 9" id="KW-0547">Nucleotide-binding</keyword>
<evidence type="ECO:0000256" key="6">
    <source>
        <dbReference type="ARBA" id="ARBA00022917"/>
    </source>
</evidence>
<dbReference type="RefSeq" id="WP_099155282.1">
    <property type="nucleotide sequence ID" value="NZ_PDUD01000057.1"/>
</dbReference>
<name>A0A2D0MZI9_FLAN2</name>
<dbReference type="GO" id="GO:0005524">
    <property type="term" value="F:ATP binding"/>
    <property type="evidence" value="ECO:0007669"/>
    <property type="project" value="UniProtKB-UniRule"/>
</dbReference>
<evidence type="ECO:0000256" key="2">
    <source>
        <dbReference type="ARBA" id="ARBA00011738"/>
    </source>
</evidence>
<dbReference type="PANTHER" id="PTHR11476:SF7">
    <property type="entry name" value="HISTIDINE--TRNA LIGASE"/>
    <property type="match status" value="1"/>
</dbReference>
<evidence type="ECO:0000256" key="7">
    <source>
        <dbReference type="ARBA" id="ARBA00023146"/>
    </source>
</evidence>
<dbReference type="Pfam" id="PF03129">
    <property type="entry name" value="HGTP_anticodon"/>
    <property type="match status" value="1"/>
</dbReference>
<sequence>MRVNTPKGTRDFTPEQAQKRQYIFDTLRRIFVRFGYQPIETPAMENLETLTGKYGDEGDRLLFKVLNNGDFLKKADKSALEALDSNKLVSSIAKRGLRYDLTVPFARFVVLNQSQISFPFKRYQIQPVWRADRPQKGRYQEFYQCDVDVVGSGSLMYEAELAQIYDQAFAELGIKVVIRLNNRKILAGIAEVAGISDKLTDMTVAIDKLDKIGKEGVRKELIGREIPEASVDRIEEFLSVSDLSELQPMLADSEVGSLGVQELNTVYEFLESYNFSNELRFDITLARGLSYYTGCIFEVAADPEAYPELRMGSIGGGGRYDDLTGIFGLKNVSGVGVSFGAERIYDVMEELELFPEESMGGLQLLFVSFDEATHRYAFRWLNKVRAAGLRADLYPEPVKLGKQMRYADSLNVKFVAIVGSEEMKNDQVALKNMVTGDQEKVSFETLLQKFQ</sequence>
<dbReference type="SUPFAM" id="SSF52954">
    <property type="entry name" value="Class II aaRS ABD-related"/>
    <property type="match status" value="1"/>
</dbReference>
<protein>
    <recommendedName>
        <fullName evidence="9">Histidine--tRNA ligase</fullName>
        <ecNumber evidence="9">6.1.1.21</ecNumber>
    </recommendedName>
    <alternativeName>
        <fullName evidence="9">Histidyl-tRNA synthetase</fullName>
        <shortName evidence="9">HisRS</shortName>
    </alternativeName>
</protein>
<organism evidence="12 13">
    <name type="scientific">Flavilitoribacter nigricans (strain ATCC 23147 / DSM 23189 / NBRC 102662 / NCIMB 1420 / SS-2)</name>
    <name type="common">Lewinella nigricans</name>
    <dbReference type="NCBI Taxonomy" id="1122177"/>
    <lineage>
        <taxon>Bacteria</taxon>
        <taxon>Pseudomonadati</taxon>
        <taxon>Bacteroidota</taxon>
        <taxon>Saprospiria</taxon>
        <taxon>Saprospirales</taxon>
        <taxon>Lewinellaceae</taxon>
        <taxon>Flavilitoribacter</taxon>
    </lineage>
</organism>
<dbReference type="AlphaFoldDB" id="A0A2D0MZI9"/>
<dbReference type="EMBL" id="PDUD01000057">
    <property type="protein sequence ID" value="PHN01309.1"/>
    <property type="molecule type" value="Genomic_DNA"/>
</dbReference>
<comment type="catalytic activity">
    <reaction evidence="8 9">
        <text>tRNA(His) + L-histidine + ATP = L-histidyl-tRNA(His) + AMP + diphosphate + H(+)</text>
        <dbReference type="Rhea" id="RHEA:17313"/>
        <dbReference type="Rhea" id="RHEA-COMP:9665"/>
        <dbReference type="Rhea" id="RHEA-COMP:9689"/>
        <dbReference type="ChEBI" id="CHEBI:15378"/>
        <dbReference type="ChEBI" id="CHEBI:30616"/>
        <dbReference type="ChEBI" id="CHEBI:33019"/>
        <dbReference type="ChEBI" id="CHEBI:57595"/>
        <dbReference type="ChEBI" id="CHEBI:78442"/>
        <dbReference type="ChEBI" id="CHEBI:78527"/>
        <dbReference type="ChEBI" id="CHEBI:456215"/>
        <dbReference type="EC" id="6.1.1.21"/>
    </reaction>
</comment>
<dbReference type="InterPro" id="IPR045864">
    <property type="entry name" value="aa-tRNA-synth_II/BPL/LPL"/>
</dbReference>
<evidence type="ECO:0000256" key="5">
    <source>
        <dbReference type="ARBA" id="ARBA00022840"/>
    </source>
</evidence>
<dbReference type="Proteomes" id="UP000223913">
    <property type="component" value="Unassembled WGS sequence"/>
</dbReference>
<dbReference type="InterPro" id="IPR033656">
    <property type="entry name" value="HisRS_anticodon"/>
</dbReference>
<comment type="caution">
    <text evidence="12">The sequence shown here is derived from an EMBL/GenBank/DDBJ whole genome shotgun (WGS) entry which is preliminary data.</text>
</comment>